<dbReference type="SUPFAM" id="SSF53474">
    <property type="entry name" value="alpha/beta-Hydrolases"/>
    <property type="match status" value="1"/>
</dbReference>
<dbReference type="InterPro" id="IPR000073">
    <property type="entry name" value="AB_hydrolase_1"/>
</dbReference>
<evidence type="ECO:0000313" key="8">
    <source>
        <dbReference type="EMBL" id="MBZ4186808.1"/>
    </source>
</evidence>
<evidence type="ECO:0000256" key="5">
    <source>
        <dbReference type="ARBA" id="ARBA00023315"/>
    </source>
</evidence>
<dbReference type="Gene3D" id="3.40.50.1820">
    <property type="entry name" value="alpha/beta hydrolase"/>
    <property type="match status" value="1"/>
</dbReference>
<dbReference type="PANTHER" id="PTHR36837">
    <property type="entry name" value="POLY(3-HYDROXYALKANOATE) POLYMERASE SUBUNIT PHAC"/>
    <property type="match status" value="1"/>
</dbReference>
<dbReference type="NCBIfam" id="TIGR01836">
    <property type="entry name" value="PHA_synth_III_C"/>
    <property type="match status" value="1"/>
</dbReference>
<protein>
    <recommendedName>
        <fullName evidence="2">Poly(3-hydroxyalkanoate) polymerase subunit PhaC</fullName>
    </recommendedName>
    <alternativeName>
        <fullName evidence="6">PHB synthase subunit PhaC</fullName>
    </alternativeName>
</protein>
<keyword evidence="5" id="KW-0012">Acyltransferase</keyword>
<evidence type="ECO:0000259" key="7">
    <source>
        <dbReference type="Pfam" id="PF00561"/>
    </source>
</evidence>
<evidence type="ECO:0000256" key="2">
    <source>
        <dbReference type="ARBA" id="ARBA00019065"/>
    </source>
</evidence>
<dbReference type="InterPro" id="IPR051321">
    <property type="entry name" value="PHA/PHB_synthase"/>
</dbReference>
<reference evidence="8" key="1">
    <citation type="submission" date="2021-09" db="EMBL/GenBank/DDBJ databases">
        <authorList>
            <person name="Wu T."/>
            <person name="Guo S.Z."/>
        </authorList>
    </citation>
    <scope>NUCLEOTIDE SEQUENCE</scope>
    <source>
        <strain evidence="8">RSS-23</strain>
    </source>
</reference>
<evidence type="ECO:0000313" key="9">
    <source>
        <dbReference type="Proteomes" id="UP001430290"/>
    </source>
</evidence>
<gene>
    <name evidence="8" type="primary">phaC</name>
    <name evidence="8" type="ORF">K7B09_10810</name>
</gene>
<dbReference type="EMBL" id="JAIQDJ010000007">
    <property type="protein sequence ID" value="MBZ4186808.1"/>
    <property type="molecule type" value="Genomic_DNA"/>
</dbReference>
<dbReference type="RefSeq" id="WP_223629487.1">
    <property type="nucleotide sequence ID" value="NZ_JAIQDJ010000007.1"/>
</dbReference>
<sequence length="359" mass="40588">MTQFFGPLNITAQSLADDAGKLQAKLVAGISTLRAMDDVSFGVTPREEVWRDGKVVLYRFKGEQPPTARVPILIAYALVNRPYMVDLQSDRSLIKGLLARGEDVYIIDWGYPDRSDRFLTLEDYIERFIGGAMDYLRGAYALDAVNLLGICQGGAFSLCYASLHPDKVKNLITMVTPVDFHTPDNMLSNWNREIDVDLLVDTLGNVPADMMNVTYLMLKPWRLFAQKYVGMVDILDDKQAMEDFLRMEKWIFDSPDQAGEAFREFSKQFFQENRFVKGGAKVGNREVHLGLVEMPVLNIYAEQDHLVPPDASRAMKALIGSDDYTELSFKGGHIGIYVSSRAQKEVPQTIHDWLAKRAR</sequence>
<dbReference type="InterPro" id="IPR029058">
    <property type="entry name" value="AB_hydrolase_fold"/>
</dbReference>
<evidence type="ECO:0000256" key="6">
    <source>
        <dbReference type="ARBA" id="ARBA00033356"/>
    </source>
</evidence>
<organism evidence="8 9">
    <name type="scientific">Thermomonas beijingensis</name>
    <dbReference type="NCBI Taxonomy" id="2872701"/>
    <lineage>
        <taxon>Bacteria</taxon>
        <taxon>Pseudomonadati</taxon>
        <taxon>Pseudomonadota</taxon>
        <taxon>Gammaproteobacteria</taxon>
        <taxon>Lysobacterales</taxon>
        <taxon>Lysobacteraceae</taxon>
        <taxon>Thermomonas</taxon>
    </lineage>
</organism>
<evidence type="ECO:0000256" key="1">
    <source>
        <dbReference type="ARBA" id="ARBA00004683"/>
    </source>
</evidence>
<evidence type="ECO:0000256" key="4">
    <source>
        <dbReference type="ARBA" id="ARBA00022752"/>
    </source>
</evidence>
<comment type="caution">
    <text evidence="8">The sequence shown here is derived from an EMBL/GenBank/DDBJ whole genome shotgun (WGS) entry which is preliminary data.</text>
</comment>
<keyword evidence="3" id="KW-0808">Transferase</keyword>
<accession>A0ABS7TG51</accession>
<evidence type="ECO:0000256" key="3">
    <source>
        <dbReference type="ARBA" id="ARBA00022679"/>
    </source>
</evidence>
<keyword evidence="4" id="KW-0583">PHB biosynthesis</keyword>
<name>A0ABS7TG51_9GAMM</name>
<keyword evidence="9" id="KW-1185">Reference proteome</keyword>
<dbReference type="InterPro" id="IPR010125">
    <property type="entry name" value="PHA_synth_III_C"/>
</dbReference>
<dbReference type="Proteomes" id="UP001430290">
    <property type="component" value="Unassembled WGS sequence"/>
</dbReference>
<comment type="pathway">
    <text evidence="1">Biopolymer metabolism; poly-(R)-3-hydroxybutanoate biosynthesis.</text>
</comment>
<dbReference type="PANTHER" id="PTHR36837:SF2">
    <property type="entry name" value="POLY(3-HYDROXYALKANOATE) POLYMERASE SUBUNIT PHAC"/>
    <property type="match status" value="1"/>
</dbReference>
<feature type="domain" description="AB hydrolase-1" evidence="7">
    <location>
        <begin position="89"/>
        <end position="337"/>
    </location>
</feature>
<dbReference type="Pfam" id="PF00561">
    <property type="entry name" value="Abhydrolase_1"/>
    <property type="match status" value="1"/>
</dbReference>
<proteinExistence type="predicted"/>